<dbReference type="EMBL" id="JACGWO010000001">
    <property type="protein sequence ID" value="KAK4438647.1"/>
    <property type="molecule type" value="Genomic_DNA"/>
</dbReference>
<name>A0AAE2CXX8_9LAMI</name>
<accession>A0AAE2CXX8</accession>
<evidence type="ECO:0000313" key="2">
    <source>
        <dbReference type="EMBL" id="KAK4438647.1"/>
    </source>
</evidence>
<dbReference type="AlphaFoldDB" id="A0AAE2CXX8"/>
<comment type="caution">
    <text evidence="2">The sequence shown here is derived from an EMBL/GenBank/DDBJ whole genome shotgun (WGS) entry which is preliminary data.</text>
</comment>
<evidence type="ECO:0000313" key="3">
    <source>
        <dbReference type="Proteomes" id="UP001293254"/>
    </source>
</evidence>
<dbReference type="Proteomes" id="UP001293254">
    <property type="component" value="Unassembled WGS sequence"/>
</dbReference>
<proteinExistence type="predicted"/>
<sequence>MKESLLIPHGAVVILHTHPRIRRRRGQRWRFCGRDKTPTWKALGSTLLLPIPNPWQECPRPHPRPRVRPQPRRRETPNRPPPAKPDEEGIWSNNRTSTNAGEEGTIVTDGERGEVRSSAGELPGIGDRVEIIRGTSASGKIARKSNIQKKKLRVDWVLDLNRV</sequence>
<organism evidence="2 3">
    <name type="scientific">Sesamum alatum</name>
    <dbReference type="NCBI Taxonomy" id="300844"/>
    <lineage>
        <taxon>Eukaryota</taxon>
        <taxon>Viridiplantae</taxon>
        <taxon>Streptophyta</taxon>
        <taxon>Embryophyta</taxon>
        <taxon>Tracheophyta</taxon>
        <taxon>Spermatophyta</taxon>
        <taxon>Magnoliopsida</taxon>
        <taxon>eudicotyledons</taxon>
        <taxon>Gunneridae</taxon>
        <taxon>Pentapetalae</taxon>
        <taxon>asterids</taxon>
        <taxon>lamiids</taxon>
        <taxon>Lamiales</taxon>
        <taxon>Pedaliaceae</taxon>
        <taxon>Sesamum</taxon>
    </lineage>
</organism>
<feature type="region of interest" description="Disordered" evidence="1">
    <location>
        <begin position="53"/>
        <end position="122"/>
    </location>
</feature>
<feature type="compositionally biased region" description="Polar residues" evidence="1">
    <location>
        <begin position="91"/>
        <end position="100"/>
    </location>
</feature>
<reference evidence="2" key="2">
    <citation type="journal article" date="2024" name="Plant">
        <title>Genomic evolution and insights into agronomic trait innovations of Sesamum species.</title>
        <authorList>
            <person name="Miao H."/>
            <person name="Wang L."/>
            <person name="Qu L."/>
            <person name="Liu H."/>
            <person name="Sun Y."/>
            <person name="Le M."/>
            <person name="Wang Q."/>
            <person name="Wei S."/>
            <person name="Zheng Y."/>
            <person name="Lin W."/>
            <person name="Duan Y."/>
            <person name="Cao H."/>
            <person name="Xiong S."/>
            <person name="Wang X."/>
            <person name="Wei L."/>
            <person name="Li C."/>
            <person name="Ma Q."/>
            <person name="Ju M."/>
            <person name="Zhao R."/>
            <person name="Li G."/>
            <person name="Mu C."/>
            <person name="Tian Q."/>
            <person name="Mei H."/>
            <person name="Zhang T."/>
            <person name="Gao T."/>
            <person name="Zhang H."/>
        </authorList>
    </citation>
    <scope>NUCLEOTIDE SEQUENCE</scope>
    <source>
        <strain evidence="2">3651</strain>
    </source>
</reference>
<gene>
    <name evidence="2" type="ORF">Salat_0199200</name>
</gene>
<protein>
    <submittedName>
        <fullName evidence="2">Uncharacterized protein</fullName>
    </submittedName>
</protein>
<feature type="compositionally biased region" description="Basic residues" evidence="1">
    <location>
        <begin position="61"/>
        <end position="71"/>
    </location>
</feature>
<keyword evidence="3" id="KW-1185">Reference proteome</keyword>
<reference evidence="2" key="1">
    <citation type="submission" date="2020-06" db="EMBL/GenBank/DDBJ databases">
        <authorList>
            <person name="Li T."/>
            <person name="Hu X."/>
            <person name="Zhang T."/>
            <person name="Song X."/>
            <person name="Zhang H."/>
            <person name="Dai N."/>
            <person name="Sheng W."/>
            <person name="Hou X."/>
            <person name="Wei L."/>
        </authorList>
    </citation>
    <scope>NUCLEOTIDE SEQUENCE</scope>
    <source>
        <strain evidence="2">3651</strain>
        <tissue evidence="2">Leaf</tissue>
    </source>
</reference>
<evidence type="ECO:0000256" key="1">
    <source>
        <dbReference type="SAM" id="MobiDB-lite"/>
    </source>
</evidence>